<dbReference type="Pfam" id="PF05729">
    <property type="entry name" value="NACHT"/>
    <property type="match status" value="1"/>
</dbReference>
<organism evidence="2 3">
    <name type="scientific">Candidatus Propionivibrio aalborgensis</name>
    <dbReference type="NCBI Taxonomy" id="1860101"/>
    <lineage>
        <taxon>Bacteria</taxon>
        <taxon>Pseudomonadati</taxon>
        <taxon>Pseudomonadota</taxon>
        <taxon>Betaproteobacteria</taxon>
        <taxon>Rhodocyclales</taxon>
        <taxon>Rhodocyclaceae</taxon>
        <taxon>Propionivibrio</taxon>
    </lineage>
</organism>
<proteinExistence type="predicted"/>
<dbReference type="SUPFAM" id="SSF48452">
    <property type="entry name" value="TPR-like"/>
    <property type="match status" value="1"/>
</dbReference>
<protein>
    <recommendedName>
        <fullName evidence="1">NACHT domain-containing protein</fullName>
    </recommendedName>
</protein>
<dbReference type="PANTHER" id="PTHR47691">
    <property type="entry name" value="REGULATOR-RELATED"/>
    <property type="match status" value="1"/>
</dbReference>
<reference evidence="2 3" key="1">
    <citation type="submission" date="2016-06" db="EMBL/GenBank/DDBJ databases">
        <authorList>
            <person name="Kjaerup R.B."/>
            <person name="Dalgaard T.S."/>
            <person name="Juul-Madsen H.R."/>
        </authorList>
    </citation>
    <scope>NUCLEOTIDE SEQUENCE [LARGE SCALE GENOMIC DNA]</scope>
    <source>
        <strain evidence="2">2</strain>
    </source>
</reference>
<evidence type="ECO:0000259" key="1">
    <source>
        <dbReference type="Pfam" id="PF05729"/>
    </source>
</evidence>
<dbReference type="Gene3D" id="3.40.50.300">
    <property type="entry name" value="P-loop containing nucleotide triphosphate hydrolases"/>
    <property type="match status" value="1"/>
</dbReference>
<dbReference type="EMBL" id="FLQY01000357">
    <property type="protein sequence ID" value="SBT10564.1"/>
    <property type="molecule type" value="Genomic_DNA"/>
</dbReference>
<dbReference type="PANTHER" id="PTHR47691:SF3">
    <property type="entry name" value="HTH-TYPE TRANSCRIPTIONAL REGULATOR RV0890C-RELATED"/>
    <property type="match status" value="1"/>
</dbReference>
<evidence type="ECO:0000313" key="3">
    <source>
        <dbReference type="Proteomes" id="UP000199600"/>
    </source>
</evidence>
<accession>A0A1A8Y051</accession>
<dbReference type="Proteomes" id="UP000199600">
    <property type="component" value="Unassembled WGS sequence"/>
</dbReference>
<dbReference type="SUPFAM" id="SSF52540">
    <property type="entry name" value="P-loop containing nucleoside triphosphate hydrolases"/>
    <property type="match status" value="1"/>
</dbReference>
<evidence type="ECO:0000313" key="2">
    <source>
        <dbReference type="EMBL" id="SBT10564.1"/>
    </source>
</evidence>
<feature type="domain" description="NACHT" evidence="1">
    <location>
        <begin position="232"/>
        <end position="398"/>
    </location>
</feature>
<dbReference type="InterPro" id="IPR007111">
    <property type="entry name" value="NACHT_NTPase"/>
</dbReference>
<name>A0A1A8Y051_9RHOO</name>
<keyword evidence="3" id="KW-1185">Reference proteome</keyword>
<sequence length="1025" mass="113675">MTNNKKLFLSAVSSEFLAYLELLAQDLKGPTLDVAVGKDFIVTGASTLEKLDEYIRACDGIVHLIGKATGDIPGQVAVAALLEKYPDFATKLLLPPPLLNLPLPSFSYTQWEAYLALYHGRPLFVYLPDDFESAALTVPRDGRFKLDNAEFESQKAHYRRICERGHDRGVFRNEERLSSAVLRALYHLLPAPETTVDVAPTKLRHTAEHLIGRDEDLARLDAAWNDPQKNVVVIRAFGGMGKTSLVATWMAELASKKWRGAVRVFDWSFYSQGTSDHRSASADLFIADALKTFGDPNPTLGSAWERGARLAQLVGRARCLLVLDGLEPLQYVTGSMGGELKDDAIKALLKGLAASNAGLCVVTTRARIPDIQQYYGRTADDFELRALTDLAGAALLYQHGATRAGACEIGSDDQELQATSRDVRGHGLTLQLLGRYLALAENGDIRKRDTVRLTDADHEYGSDATRPYGHAFKAMEAYERWFERKGEMGQRQLAVLRLLGLFDRPAPKNCLDALQDAPVIAGLTEHLVGLGPRDWNIVTTRLKEIDLLIVQADGSLDAHPLLREYFSQRLRRTQHGAWQTAHRRLYEHLSATTREGSLPTLEDIQPLYQAVAHGCLAGLRQEVYTQVFLIRILRKMELYSCKKLGAMGSDLGAVACFFETPWSRLLPGLTEIDQIKLLNSAAYYLQALGRQSEALEPMRAALNDCINRRVWELAVFCAGNTSELELTLGMVSEALKDAEKAVSYAGLSDGPDWWGIRALVIFADALHQAGHRAAAEESFIKAERRLAEVLHRFPLLHSMNGFRYCDLLLTKAERTAWQILSSRGDSPSGPLHDAKISSDLQSCASVFQRATQTLKWAEKENVSSLDIALDKLTRTRATLYAEVLSSSSSSDFNIATSYAELAVTGLRHANQQQCLPLGLLARAWLRCLTGTRTGPESAQSDLDEAWEIAKRGPMPLLLADIHLYRARLFGGQKDVGGKSTYPWESAQADLSEARSLIEKHGYWRRKEELNDAETAFNLRRGQDTA</sequence>
<dbReference type="InterPro" id="IPR027417">
    <property type="entry name" value="P-loop_NTPase"/>
</dbReference>
<gene>
    <name evidence="2" type="ORF">PROAA_550009</name>
</gene>
<dbReference type="InterPro" id="IPR011990">
    <property type="entry name" value="TPR-like_helical_dom_sf"/>
</dbReference>
<dbReference type="RefSeq" id="WP_186412144.1">
    <property type="nucleotide sequence ID" value="NZ_FLQY01000357.1"/>
</dbReference>
<dbReference type="AlphaFoldDB" id="A0A1A8Y051"/>